<evidence type="ECO:0000313" key="3">
    <source>
        <dbReference type="EMBL" id="SKB88101.1"/>
    </source>
</evidence>
<dbReference type="PANTHER" id="PTHR43818">
    <property type="entry name" value="BCDNA.GH03377"/>
    <property type="match status" value="1"/>
</dbReference>
<dbReference type="PROSITE" id="PS51318">
    <property type="entry name" value="TAT"/>
    <property type="match status" value="1"/>
</dbReference>
<dbReference type="RefSeq" id="WP_198314206.1">
    <property type="nucleotide sequence ID" value="NZ_CP021904.1"/>
</dbReference>
<dbReference type="InterPro" id="IPR006311">
    <property type="entry name" value="TAT_signal"/>
</dbReference>
<evidence type="ECO:0000259" key="1">
    <source>
        <dbReference type="Pfam" id="PF01408"/>
    </source>
</evidence>
<feature type="domain" description="Gfo/Idh/MocA-like oxidoreductase N-terminal" evidence="1">
    <location>
        <begin position="43"/>
        <end position="166"/>
    </location>
</feature>
<dbReference type="InterPro" id="IPR050463">
    <property type="entry name" value="Gfo/Idh/MocA_oxidrdct_glycsds"/>
</dbReference>
<proteinExistence type="predicted"/>
<protein>
    <submittedName>
        <fullName evidence="3">Tat (Twin-arginine translocation) pathway signal sequence</fullName>
    </submittedName>
</protein>
<dbReference type="NCBIfam" id="TIGR01409">
    <property type="entry name" value="TAT_signal_seq"/>
    <property type="match status" value="1"/>
</dbReference>
<dbReference type="Pfam" id="PF19051">
    <property type="entry name" value="GFO_IDH_MocA_C2"/>
    <property type="match status" value="1"/>
</dbReference>
<accession>A0A1T5EW36</accession>
<dbReference type="Pfam" id="PF01408">
    <property type="entry name" value="GFO_IDH_MocA"/>
    <property type="match status" value="1"/>
</dbReference>
<organism evidence="3 4">
    <name type="scientific">Alkalitalea saponilacus</name>
    <dbReference type="NCBI Taxonomy" id="889453"/>
    <lineage>
        <taxon>Bacteria</taxon>
        <taxon>Pseudomonadati</taxon>
        <taxon>Bacteroidota</taxon>
        <taxon>Bacteroidia</taxon>
        <taxon>Marinilabiliales</taxon>
        <taxon>Marinilabiliaceae</taxon>
        <taxon>Alkalitalea</taxon>
    </lineage>
</organism>
<dbReference type="InterPro" id="IPR000683">
    <property type="entry name" value="Gfo/Idh/MocA-like_OxRdtase_N"/>
</dbReference>
<gene>
    <name evidence="3" type="ORF">SAMN03080601_01425</name>
</gene>
<evidence type="ECO:0000313" key="4">
    <source>
        <dbReference type="Proteomes" id="UP000191055"/>
    </source>
</evidence>
<dbReference type="Gene3D" id="3.40.50.720">
    <property type="entry name" value="NAD(P)-binding Rossmann-like Domain"/>
    <property type="match status" value="1"/>
</dbReference>
<dbReference type="Proteomes" id="UP000191055">
    <property type="component" value="Unassembled WGS sequence"/>
</dbReference>
<dbReference type="GO" id="GO:0000166">
    <property type="term" value="F:nucleotide binding"/>
    <property type="evidence" value="ECO:0007669"/>
    <property type="project" value="InterPro"/>
</dbReference>
<evidence type="ECO:0000259" key="2">
    <source>
        <dbReference type="Pfam" id="PF19051"/>
    </source>
</evidence>
<reference evidence="3 4" key="1">
    <citation type="submission" date="2017-02" db="EMBL/GenBank/DDBJ databases">
        <authorList>
            <person name="Peterson S.W."/>
        </authorList>
    </citation>
    <scope>NUCLEOTIDE SEQUENCE [LARGE SCALE GENOMIC DNA]</scope>
    <source>
        <strain evidence="3 4">DSM 24412</strain>
    </source>
</reference>
<dbReference type="SUPFAM" id="SSF51735">
    <property type="entry name" value="NAD(P)-binding Rossmann-fold domains"/>
    <property type="match status" value="1"/>
</dbReference>
<dbReference type="EMBL" id="FUYV01000006">
    <property type="protein sequence ID" value="SKB88101.1"/>
    <property type="molecule type" value="Genomic_DNA"/>
</dbReference>
<dbReference type="InterPro" id="IPR019546">
    <property type="entry name" value="TAT_signal_bac_arc"/>
</dbReference>
<dbReference type="STRING" id="889453.SAMN03080601_01425"/>
<dbReference type="PANTHER" id="PTHR43818:SF5">
    <property type="entry name" value="OXIDOREDUCTASE FAMILY PROTEIN"/>
    <property type="match status" value="1"/>
</dbReference>
<feature type="domain" description="Gfo/Idh/MocA-like oxidoreductase bacterial type C-terminal" evidence="2">
    <location>
        <begin position="178"/>
        <end position="319"/>
    </location>
</feature>
<name>A0A1T5EW36_9BACT</name>
<dbReference type="Gene3D" id="3.30.360.10">
    <property type="entry name" value="Dihydrodipicolinate Reductase, domain 2"/>
    <property type="match status" value="1"/>
</dbReference>
<keyword evidence="4" id="KW-1185">Reference proteome</keyword>
<dbReference type="InterPro" id="IPR043906">
    <property type="entry name" value="Gfo/Idh/MocA_OxRdtase_bact_C"/>
</dbReference>
<sequence>MNIENSRRSFIKKSALGAAGFTMAGMGMSSSSYARIMGANDRINVAIVGLGRRLYAFNEPISMKSSNVRLAYLCDVMKGQRDRAANSFKHLDYKFKLENDVRKIMNDKSVDAVINATPDHWHTPGAIMAVQAGKHVYVEKPGSHNAREGELLATAYKKYGKVIQLGNQQRSSRESIEIVKQIHNGIIGVPYKAVTFYSNNRGETPIATKAPVPDGLDWELWQGPAPRQEYKYNTWDYHWHWYGWTYGTAETGNNAIHEMDIARWALQVDHPERVSVEADKRHFINDGWTMYDTMMASFYYPGNKVIEWDGKSRNAYNTYGSDRGTVIFGSEGTVFVNRGGYKLYNRDGKLLRDSESADDEGGTALGGGGGMSTNHVLNFFNTIRGKEELRSPVDEMMKSTHMCHLANLSYRLGKDLTIDPVTGRAKDNDALKLWGREYEPGWEPII</sequence>
<dbReference type="AlphaFoldDB" id="A0A1T5EW36"/>
<dbReference type="SUPFAM" id="SSF55347">
    <property type="entry name" value="Glyceraldehyde-3-phosphate dehydrogenase-like, C-terminal domain"/>
    <property type="match status" value="1"/>
</dbReference>
<dbReference type="InterPro" id="IPR036291">
    <property type="entry name" value="NAD(P)-bd_dom_sf"/>
</dbReference>